<dbReference type="RefSeq" id="WP_119924872.1">
    <property type="nucleotide sequence ID" value="NZ_QZEY01000001.1"/>
</dbReference>
<gene>
    <name evidence="2" type="ORF">D5H75_03780</name>
</gene>
<protein>
    <recommendedName>
        <fullName evidence="4">CHAP domain-containing protein</fullName>
    </recommendedName>
</protein>
<evidence type="ECO:0000313" key="2">
    <source>
        <dbReference type="EMBL" id="RJL35899.1"/>
    </source>
</evidence>
<organism evidence="2 3">
    <name type="scientific">Bailinhaonella thermotolerans</name>
    <dbReference type="NCBI Taxonomy" id="1070861"/>
    <lineage>
        <taxon>Bacteria</taxon>
        <taxon>Bacillati</taxon>
        <taxon>Actinomycetota</taxon>
        <taxon>Actinomycetes</taxon>
        <taxon>Streptosporangiales</taxon>
        <taxon>Streptosporangiaceae</taxon>
        <taxon>Bailinhaonella</taxon>
    </lineage>
</organism>
<feature type="signal peptide" evidence="1">
    <location>
        <begin position="1"/>
        <end position="26"/>
    </location>
</feature>
<keyword evidence="1" id="KW-0732">Signal</keyword>
<evidence type="ECO:0000313" key="3">
    <source>
        <dbReference type="Proteomes" id="UP000265768"/>
    </source>
</evidence>
<keyword evidence="3" id="KW-1185">Reference proteome</keyword>
<dbReference type="AlphaFoldDB" id="A0A3A4BAF2"/>
<dbReference type="Gene3D" id="3.90.1720.10">
    <property type="entry name" value="endopeptidase domain like (from Nostoc punctiforme)"/>
    <property type="match status" value="1"/>
</dbReference>
<comment type="caution">
    <text evidence="2">The sequence shown here is derived from an EMBL/GenBank/DDBJ whole genome shotgun (WGS) entry which is preliminary data.</text>
</comment>
<accession>A0A3A4BAF2</accession>
<evidence type="ECO:0008006" key="4">
    <source>
        <dbReference type="Google" id="ProtNLM"/>
    </source>
</evidence>
<evidence type="ECO:0000256" key="1">
    <source>
        <dbReference type="SAM" id="SignalP"/>
    </source>
</evidence>
<dbReference type="OrthoDB" id="3540831at2"/>
<reference evidence="2 3" key="1">
    <citation type="submission" date="2018-09" db="EMBL/GenBank/DDBJ databases">
        <title>YIM 75507 draft genome.</title>
        <authorList>
            <person name="Tang S."/>
            <person name="Feng Y."/>
        </authorList>
    </citation>
    <scope>NUCLEOTIDE SEQUENCE [LARGE SCALE GENOMIC DNA]</scope>
    <source>
        <strain evidence="2 3">YIM 75507</strain>
    </source>
</reference>
<proteinExistence type="predicted"/>
<dbReference type="EMBL" id="QZEY01000001">
    <property type="protein sequence ID" value="RJL35899.1"/>
    <property type="molecule type" value="Genomic_DNA"/>
</dbReference>
<sequence>MRRIFRTTVAASAFAAVLGGMGAAPASASATHRPASAPAPASASAVAAKAKGAVFCECGIYAVRKLKLKGAIPRFAKDFGPFLKKNGFRYIGRGVYPQPGDVAIWREGLTGHIAISHFTTQRGTFKGSNQGGSKFTEAGCNNVSVTKRSYGTAYIYRK</sequence>
<dbReference type="Proteomes" id="UP000265768">
    <property type="component" value="Unassembled WGS sequence"/>
</dbReference>
<feature type="chain" id="PRO_5017413695" description="CHAP domain-containing protein" evidence="1">
    <location>
        <begin position="27"/>
        <end position="158"/>
    </location>
</feature>
<name>A0A3A4BAF2_9ACTN</name>